<dbReference type="VEuPathDB" id="FungiDB:SCODWIG_01193"/>
<comment type="similarity">
    <text evidence="2">Belongs to the FMP52 family.</text>
</comment>
<accession>A0A376B497</accession>
<evidence type="ECO:0000313" key="9">
    <source>
        <dbReference type="EMBL" id="SSD59432.1"/>
    </source>
</evidence>
<evidence type="ECO:0000256" key="5">
    <source>
        <dbReference type="ARBA" id="ARBA00023128"/>
    </source>
</evidence>
<evidence type="ECO:0000256" key="6">
    <source>
        <dbReference type="ARBA" id="ARBA00023136"/>
    </source>
</evidence>
<dbReference type="PANTHER" id="PTHR14097">
    <property type="entry name" value="OXIDOREDUCTASE HTATIP2"/>
    <property type="match status" value="1"/>
</dbReference>
<keyword evidence="5" id="KW-0496">Mitochondrion</keyword>
<name>A0A376B497_9ASCO</name>
<keyword evidence="10" id="KW-1185">Reference proteome</keyword>
<evidence type="ECO:0000256" key="7">
    <source>
        <dbReference type="ARBA" id="ARBA00071738"/>
    </source>
</evidence>
<dbReference type="FunFam" id="3.40.50.720:FF:000366">
    <property type="entry name" value="Protein FMP52, mitochondrial"/>
    <property type="match status" value="1"/>
</dbReference>
<evidence type="ECO:0000256" key="3">
    <source>
        <dbReference type="ARBA" id="ARBA00022787"/>
    </source>
</evidence>
<evidence type="ECO:0000256" key="8">
    <source>
        <dbReference type="ARBA" id="ARBA00074024"/>
    </source>
</evidence>
<protein>
    <recommendedName>
        <fullName evidence="8">Protein FMP52, mitochondrial</fullName>
    </recommendedName>
    <alternativeName>
        <fullName evidence="7">Protein fmp52, mitochondrial</fullName>
    </alternativeName>
</protein>
<dbReference type="SUPFAM" id="SSF51735">
    <property type="entry name" value="NAD(P)-binding Rossmann-fold domains"/>
    <property type="match status" value="1"/>
</dbReference>
<dbReference type="PANTHER" id="PTHR14097:SF7">
    <property type="entry name" value="OXIDOREDUCTASE HTATIP2"/>
    <property type="match status" value="1"/>
</dbReference>
<organism evidence="9 10">
    <name type="scientific">Saccharomycodes ludwigii</name>
    <dbReference type="NCBI Taxonomy" id="36035"/>
    <lineage>
        <taxon>Eukaryota</taxon>
        <taxon>Fungi</taxon>
        <taxon>Dikarya</taxon>
        <taxon>Ascomycota</taxon>
        <taxon>Saccharomycotina</taxon>
        <taxon>Saccharomycetes</taxon>
        <taxon>Saccharomycodales</taxon>
        <taxon>Saccharomycodaceae</taxon>
        <taxon>Saccharomycodes</taxon>
    </lineage>
</organism>
<proteinExistence type="inferred from homology"/>
<reference evidence="10" key="1">
    <citation type="submission" date="2018-06" db="EMBL/GenBank/DDBJ databases">
        <authorList>
            <person name="Guldener U."/>
        </authorList>
    </citation>
    <scope>NUCLEOTIDE SEQUENCE [LARGE SCALE GENOMIC DNA]</scope>
    <source>
        <strain evidence="10">UTAD17</strain>
    </source>
</reference>
<dbReference type="EMBL" id="UFAJ01000140">
    <property type="protein sequence ID" value="SSD59432.1"/>
    <property type="molecule type" value="Genomic_DNA"/>
</dbReference>
<keyword evidence="3" id="KW-1000">Mitochondrion outer membrane</keyword>
<dbReference type="Proteomes" id="UP000262825">
    <property type="component" value="Unassembled WGS sequence"/>
</dbReference>
<evidence type="ECO:0000256" key="1">
    <source>
        <dbReference type="ARBA" id="ARBA00004450"/>
    </source>
</evidence>
<dbReference type="GO" id="GO:0005741">
    <property type="term" value="C:mitochondrial outer membrane"/>
    <property type="evidence" value="ECO:0007669"/>
    <property type="project" value="UniProtKB-SubCell"/>
</dbReference>
<dbReference type="InterPro" id="IPR014843">
    <property type="entry name" value="Him1/Fmp52"/>
</dbReference>
<dbReference type="Pfam" id="PF08732">
    <property type="entry name" value="HIM1"/>
    <property type="match status" value="1"/>
</dbReference>
<dbReference type="GO" id="GO:0051170">
    <property type="term" value="P:import into nucleus"/>
    <property type="evidence" value="ECO:0007669"/>
    <property type="project" value="TreeGrafter"/>
</dbReference>
<keyword evidence="4" id="KW-0809">Transit peptide</keyword>
<dbReference type="InterPro" id="IPR036291">
    <property type="entry name" value="NAD(P)-bd_dom_sf"/>
</dbReference>
<comment type="subcellular location">
    <subcellularLocation>
        <location evidence="1">Mitochondrion outer membrane</location>
        <topology evidence="1">Peripheral membrane protein</topology>
    </subcellularLocation>
</comment>
<evidence type="ECO:0000256" key="4">
    <source>
        <dbReference type="ARBA" id="ARBA00022946"/>
    </source>
</evidence>
<dbReference type="AlphaFoldDB" id="A0A376B497"/>
<gene>
    <name evidence="9" type="ORF">SCODWIG_01193</name>
</gene>
<dbReference type="Gene3D" id="3.40.50.720">
    <property type="entry name" value="NAD(P)-binding Rossmann-like Domain"/>
    <property type="match status" value="1"/>
</dbReference>
<evidence type="ECO:0000313" key="10">
    <source>
        <dbReference type="Proteomes" id="UP000262825"/>
    </source>
</evidence>
<keyword evidence="6" id="KW-0472">Membrane</keyword>
<evidence type="ECO:0000256" key="2">
    <source>
        <dbReference type="ARBA" id="ARBA00006617"/>
    </source>
</evidence>
<sequence>MNALIIGATGLCGSGFLKYAKQSGKFQKIYTITRKELPLAATTTTASADSSAIESVVEKDSSLWKNRVPEDVHIMFSALGTTRADANGLENQIKIDHDLNLELAEAAKKNGCKVYVLVSSIGADSNSRFGYSKMKGDIEKDVIALGFDKTIILRPGILLGDRSTSHKGFGNDIAVKVCGFFYRTPLQRFFINPIYGDEVAKVGVKLALDDSVTDKVKILESDEILKLSGGV</sequence>